<name>A0A7D5GM34_9EURY</name>
<comment type="similarity">
    <text evidence="4">Belongs to the SIMIBI class G3E GTPase family. ZNG1 subfamily.</text>
</comment>
<dbReference type="PANTHER" id="PTHR43603">
    <property type="entry name" value="COBW DOMAIN-CONTAINING PROTEIN DDB_G0274527"/>
    <property type="match status" value="1"/>
</dbReference>
<dbReference type="GeneID" id="56029740"/>
<dbReference type="SMART" id="SM00833">
    <property type="entry name" value="CobW_C"/>
    <property type="match status" value="1"/>
</dbReference>
<dbReference type="PANTHER" id="PTHR43603:SF1">
    <property type="entry name" value="ZINC-REGULATED GTPASE METALLOPROTEIN ACTIVATOR 1"/>
    <property type="match status" value="1"/>
</dbReference>
<feature type="compositionally biased region" description="Basic and acidic residues" evidence="6">
    <location>
        <begin position="250"/>
        <end position="262"/>
    </location>
</feature>
<organism evidence="8 9">
    <name type="scientific">Halorarum halophilum</name>
    <dbReference type="NCBI Taxonomy" id="2743090"/>
    <lineage>
        <taxon>Archaea</taxon>
        <taxon>Methanobacteriati</taxon>
        <taxon>Methanobacteriota</taxon>
        <taxon>Stenosarchaea group</taxon>
        <taxon>Halobacteria</taxon>
        <taxon>Halobacteriales</taxon>
        <taxon>Haloferacaceae</taxon>
        <taxon>Halorarum</taxon>
    </lineage>
</organism>
<protein>
    <submittedName>
        <fullName evidence="8">GTP-binding protein</fullName>
    </submittedName>
</protein>
<evidence type="ECO:0000256" key="1">
    <source>
        <dbReference type="ARBA" id="ARBA00022741"/>
    </source>
</evidence>
<proteinExistence type="inferred from homology"/>
<dbReference type="EMBL" id="CP058529">
    <property type="protein sequence ID" value="QLG28384.1"/>
    <property type="molecule type" value="Genomic_DNA"/>
</dbReference>
<dbReference type="SUPFAM" id="SSF52540">
    <property type="entry name" value="P-loop containing nucleoside triphosphate hydrolases"/>
    <property type="match status" value="1"/>
</dbReference>
<dbReference type="InterPro" id="IPR003495">
    <property type="entry name" value="CobW/HypB/UreG_nucleotide-bd"/>
</dbReference>
<evidence type="ECO:0000313" key="8">
    <source>
        <dbReference type="EMBL" id="QLG28384.1"/>
    </source>
</evidence>
<comment type="catalytic activity">
    <reaction evidence="5">
        <text>GTP + H2O = GDP + phosphate + H(+)</text>
        <dbReference type="Rhea" id="RHEA:19669"/>
        <dbReference type="ChEBI" id="CHEBI:15377"/>
        <dbReference type="ChEBI" id="CHEBI:15378"/>
        <dbReference type="ChEBI" id="CHEBI:37565"/>
        <dbReference type="ChEBI" id="CHEBI:43474"/>
        <dbReference type="ChEBI" id="CHEBI:58189"/>
    </reaction>
    <physiologicalReaction direction="left-to-right" evidence="5">
        <dbReference type="Rhea" id="RHEA:19670"/>
    </physiologicalReaction>
</comment>
<sequence>MNGGTPVTILSGSLGAGKTTTLNHLLSNPGGRRIAVLVNDMGEVNVDAERVEAGDDGVAELSNGCICCDLRDDLEVAVSRLAREREFDHLVVESSGISEPAPVARLFTTGAASAAYDLDTLATVVNAETFRETLAEDDLVTTEDLRRKRPGQAERTDAETRPLSDLLVGQVECADVLLLNKCDLVDEETLAETEDLLAALNPEARIVRTAHGAVDPGDLLGTRLFDVETVSKTAAWQRAAEHAEGHHHHDGGADGDHDHAAHDPKAAYGVDSFVFRARRPLHPERFAAFARDLPDSVVRSKGTVWVAGRDDVALFFSQAGPSVRVEPDRQWMAAMEESRREVQRRMNPDVEWDDEVGDRRTELVVIGRGMDEDAVRAALDDCLLTDDELTVDSESFANPFPELDGEPIAL</sequence>
<evidence type="ECO:0000313" key="9">
    <source>
        <dbReference type="Proteomes" id="UP000509750"/>
    </source>
</evidence>
<evidence type="ECO:0000256" key="5">
    <source>
        <dbReference type="ARBA" id="ARBA00049117"/>
    </source>
</evidence>
<feature type="domain" description="CobW C-terminal" evidence="7">
    <location>
        <begin position="270"/>
        <end position="383"/>
    </location>
</feature>
<keyword evidence="3" id="KW-0143">Chaperone</keyword>
<dbReference type="Proteomes" id="UP000509750">
    <property type="component" value="Chromosome"/>
</dbReference>
<gene>
    <name evidence="8" type="ORF">HUG10_12865</name>
</gene>
<dbReference type="OrthoDB" id="359387at2157"/>
<dbReference type="KEGG" id="halg:HUG10_12865"/>
<feature type="region of interest" description="Disordered" evidence="6">
    <location>
        <begin position="237"/>
        <end position="262"/>
    </location>
</feature>
<dbReference type="CDD" id="cd03112">
    <property type="entry name" value="CobW-like"/>
    <property type="match status" value="1"/>
</dbReference>
<dbReference type="InterPro" id="IPR027417">
    <property type="entry name" value="P-loop_NTPase"/>
</dbReference>
<dbReference type="InterPro" id="IPR036627">
    <property type="entry name" value="CobW-likC_sf"/>
</dbReference>
<dbReference type="InterPro" id="IPR011629">
    <property type="entry name" value="CobW-like_C"/>
</dbReference>
<dbReference type="GO" id="GO:0016787">
    <property type="term" value="F:hydrolase activity"/>
    <property type="evidence" value="ECO:0007669"/>
    <property type="project" value="UniProtKB-KW"/>
</dbReference>
<evidence type="ECO:0000256" key="2">
    <source>
        <dbReference type="ARBA" id="ARBA00022801"/>
    </source>
</evidence>
<keyword evidence="2" id="KW-0378">Hydrolase</keyword>
<evidence type="ECO:0000256" key="6">
    <source>
        <dbReference type="SAM" id="MobiDB-lite"/>
    </source>
</evidence>
<dbReference type="InterPro" id="IPR051927">
    <property type="entry name" value="Zn_Chap_cDPG_Synth"/>
</dbReference>
<keyword evidence="9" id="KW-1185">Reference proteome</keyword>
<evidence type="ECO:0000256" key="4">
    <source>
        <dbReference type="ARBA" id="ARBA00034320"/>
    </source>
</evidence>
<evidence type="ECO:0000256" key="3">
    <source>
        <dbReference type="ARBA" id="ARBA00023186"/>
    </source>
</evidence>
<dbReference type="Pfam" id="PF02492">
    <property type="entry name" value="cobW"/>
    <property type="match status" value="1"/>
</dbReference>
<dbReference type="RefSeq" id="WP_179169959.1">
    <property type="nucleotide sequence ID" value="NZ_CP058529.1"/>
</dbReference>
<dbReference type="Gene3D" id="3.40.50.300">
    <property type="entry name" value="P-loop containing nucleotide triphosphate hydrolases"/>
    <property type="match status" value="1"/>
</dbReference>
<reference evidence="8 9" key="1">
    <citation type="submission" date="2020-07" db="EMBL/GenBank/DDBJ databases">
        <title>Gai3-2, isolated from salt lake.</title>
        <authorList>
            <person name="Cui H."/>
            <person name="Shi X."/>
        </authorList>
    </citation>
    <scope>NUCLEOTIDE SEQUENCE [LARGE SCALE GENOMIC DNA]</scope>
    <source>
        <strain evidence="8 9">Gai3-2</strain>
    </source>
</reference>
<dbReference type="AlphaFoldDB" id="A0A7D5GM34"/>
<dbReference type="Gene3D" id="3.30.1220.10">
    <property type="entry name" value="CobW-like, C-terminal domain"/>
    <property type="match status" value="1"/>
</dbReference>
<dbReference type="SUPFAM" id="SSF90002">
    <property type="entry name" value="Hypothetical protein YjiA, C-terminal domain"/>
    <property type="match status" value="1"/>
</dbReference>
<keyword evidence="1" id="KW-0547">Nucleotide-binding</keyword>
<evidence type="ECO:0000259" key="7">
    <source>
        <dbReference type="SMART" id="SM00833"/>
    </source>
</evidence>
<accession>A0A7D5GM34</accession>
<dbReference type="GO" id="GO:0000166">
    <property type="term" value="F:nucleotide binding"/>
    <property type="evidence" value="ECO:0007669"/>
    <property type="project" value="UniProtKB-KW"/>
</dbReference>
<dbReference type="Pfam" id="PF07683">
    <property type="entry name" value="CobW_C"/>
    <property type="match status" value="1"/>
</dbReference>